<evidence type="ECO:0000313" key="2">
    <source>
        <dbReference type="EMBL" id="KFE66495.1"/>
    </source>
</evidence>
<sequence>MLPAPLERLLECASLREDLGNLVLYDAPAPLLEQVAEAWLGNLALLGVRARQVQLGPWTTEEDLWGLDDSLPKEWRRPGLLDSAAPRLVVIPDLARLSLAALRACVSWMGAEHVSVERVGQVRRFRPQCYWLAGCALAEVGEVSPHLLDRFALRVRAPSMPGNATEVLLRALEPEPRKPSRKKAGLDVLKSSRLRRAAQVQVQMTAEARAAILQRFPPMSGAGHRGLLTLGRMASALAQLTAAAAETARGLPVELRAAQVQEAARLLQLPAPVEEAAPAPKPSELPSAPSSPLPGGEEVQPLVGAVPPLLEPPPVIEPEESSLPSVTVVPAQVSPAEALPSAALPPLEVERTTLIQREHAPLRLPSAQGGVSATGRGAVIGVQPARDMQDLAIVSSLLAAAPYQRLRRRKSRSRRRGLLLTRSDLRAYRRATVPQHLLALVLDFTSLTEGWQQALMPYLSEAYVERAQVCVIQVGARGDGSAQEESELRARRVMGRNLLVPAVARALEAEPGQATPLADGLDLALATLRRALRVGRAAAHHAWLVVVTDGRGNIPLKASQTGELQPPVGRQGVEDALRVAAQLRGMRQVAAVVLRPPLASLKDLPVQLADALGARLVDFGPPEQAEGGAPP</sequence>
<evidence type="ECO:0000313" key="3">
    <source>
        <dbReference type="Proteomes" id="UP000028725"/>
    </source>
</evidence>
<dbReference type="PANTHER" id="PTHR43473:SF2">
    <property type="entry name" value="MAGNESIUM-CHELATASE SUBUNIT CHLD, CHLOROPLASTIC"/>
    <property type="match status" value="1"/>
</dbReference>
<comment type="caution">
    <text evidence="2">The sequence shown here is derived from an EMBL/GenBank/DDBJ whole genome shotgun (WGS) entry which is preliminary data.</text>
</comment>
<protein>
    <submittedName>
        <fullName evidence="2">Uncharacterized protein</fullName>
    </submittedName>
</protein>
<dbReference type="PATRIC" id="fig|394096.3.peg.5315"/>
<name>A0A085WFN2_9BACT</name>
<dbReference type="SUPFAM" id="SSF52540">
    <property type="entry name" value="P-loop containing nucleoside triphosphate hydrolases"/>
    <property type="match status" value="1"/>
</dbReference>
<feature type="compositionally biased region" description="Low complexity" evidence="1">
    <location>
        <begin position="275"/>
        <end position="308"/>
    </location>
</feature>
<dbReference type="Proteomes" id="UP000028725">
    <property type="component" value="Unassembled WGS sequence"/>
</dbReference>
<organism evidence="2 3">
    <name type="scientific">Hyalangium minutum</name>
    <dbReference type="NCBI Taxonomy" id="394096"/>
    <lineage>
        <taxon>Bacteria</taxon>
        <taxon>Pseudomonadati</taxon>
        <taxon>Myxococcota</taxon>
        <taxon>Myxococcia</taxon>
        <taxon>Myxococcales</taxon>
        <taxon>Cystobacterineae</taxon>
        <taxon>Archangiaceae</taxon>
        <taxon>Hyalangium</taxon>
    </lineage>
</organism>
<evidence type="ECO:0000256" key="1">
    <source>
        <dbReference type="SAM" id="MobiDB-lite"/>
    </source>
</evidence>
<dbReference type="PANTHER" id="PTHR43473">
    <property type="entry name" value="MAGNESIUM-CHELATASE SUBUNIT CHLD, CHLOROPLASTIC"/>
    <property type="match status" value="1"/>
</dbReference>
<dbReference type="InterPro" id="IPR027417">
    <property type="entry name" value="P-loop_NTPase"/>
</dbReference>
<gene>
    <name evidence="2" type="ORF">DB31_0968</name>
</gene>
<accession>A0A085WFN2</accession>
<dbReference type="STRING" id="394096.DB31_0968"/>
<dbReference type="AlphaFoldDB" id="A0A085WFN2"/>
<keyword evidence="3" id="KW-1185">Reference proteome</keyword>
<feature type="region of interest" description="Disordered" evidence="1">
    <location>
        <begin position="275"/>
        <end position="321"/>
    </location>
</feature>
<proteinExistence type="predicted"/>
<dbReference type="EMBL" id="JMCB01000010">
    <property type="protein sequence ID" value="KFE66495.1"/>
    <property type="molecule type" value="Genomic_DNA"/>
</dbReference>
<reference evidence="2 3" key="1">
    <citation type="submission" date="2014-04" db="EMBL/GenBank/DDBJ databases">
        <title>Genome assembly of Hyalangium minutum DSM 14724.</title>
        <authorList>
            <person name="Sharma G."/>
            <person name="Subramanian S."/>
        </authorList>
    </citation>
    <scope>NUCLEOTIDE SEQUENCE [LARGE SCALE GENOMIC DNA]</scope>
    <source>
        <strain evidence="2 3">DSM 14724</strain>
    </source>
</reference>